<dbReference type="STRING" id="48269.A0A183M6C2"/>
<organism evidence="1 2">
    <name type="scientific">Schistosoma margrebowiei</name>
    <dbReference type="NCBI Taxonomy" id="48269"/>
    <lineage>
        <taxon>Eukaryota</taxon>
        <taxon>Metazoa</taxon>
        <taxon>Spiralia</taxon>
        <taxon>Lophotrochozoa</taxon>
        <taxon>Platyhelminthes</taxon>
        <taxon>Trematoda</taxon>
        <taxon>Digenea</taxon>
        <taxon>Strigeidida</taxon>
        <taxon>Schistosomatoidea</taxon>
        <taxon>Schistosomatidae</taxon>
        <taxon>Schistosoma</taxon>
    </lineage>
</organism>
<evidence type="ECO:0000313" key="1">
    <source>
        <dbReference type="EMBL" id="VDO96123.1"/>
    </source>
</evidence>
<evidence type="ECO:0000313" key="2">
    <source>
        <dbReference type="Proteomes" id="UP000277204"/>
    </source>
</evidence>
<keyword evidence="2" id="KW-1185">Reference proteome</keyword>
<name>A0A183M6C2_9TREM</name>
<proteinExistence type="predicted"/>
<dbReference type="EMBL" id="UZAI01006614">
    <property type="protein sequence ID" value="VDO96123.1"/>
    <property type="molecule type" value="Genomic_DNA"/>
</dbReference>
<dbReference type="Proteomes" id="UP000277204">
    <property type="component" value="Unassembled WGS sequence"/>
</dbReference>
<gene>
    <name evidence="1" type="ORF">SMRZ_LOCUS11593</name>
</gene>
<accession>A0A183M6C2</accession>
<sequence length="215" mass="24616">MFVNNNNNNLYVPVSTRRRLQRHCTRFHNFDDFFSLVTMTEITVQTEAISTQKAVAQEKRAFELNNYSSALTILLKNKLKRSKSRGSILIKDKQVYEDPKLFTQLFDEHTCFSITNEKPPNDSESIGLSPCEITNVDFNVQNISNAINTLKHSYIDGPDGIAASMLKRDDICFLCFSNYSRYHPLQSVTLLPGKLRISFPKLKQDLKQMLTITGP</sequence>
<reference evidence="1 2" key="1">
    <citation type="submission" date="2018-11" db="EMBL/GenBank/DDBJ databases">
        <authorList>
            <consortium name="Pathogen Informatics"/>
        </authorList>
    </citation>
    <scope>NUCLEOTIDE SEQUENCE [LARGE SCALE GENOMIC DNA]</scope>
    <source>
        <strain evidence="1 2">Zambia</strain>
    </source>
</reference>
<protein>
    <submittedName>
        <fullName evidence="1">Uncharacterized protein</fullName>
    </submittedName>
</protein>
<dbReference type="AlphaFoldDB" id="A0A183M6C2"/>